<keyword evidence="3" id="KW-0238">DNA-binding</keyword>
<evidence type="ECO:0000256" key="3">
    <source>
        <dbReference type="ARBA" id="ARBA00023125"/>
    </source>
</evidence>
<dbReference type="AlphaFoldDB" id="A0AAN1UUX8"/>
<dbReference type="EMBL" id="CP030139">
    <property type="protein sequence ID" value="AZB73163.1"/>
    <property type="molecule type" value="Genomic_DNA"/>
</dbReference>
<dbReference type="PANTHER" id="PTHR30419">
    <property type="entry name" value="HTH-TYPE TRANSCRIPTIONAL REGULATOR YBHD"/>
    <property type="match status" value="1"/>
</dbReference>
<gene>
    <name evidence="6" type="ORF">DOP62_10955</name>
</gene>
<dbReference type="GO" id="GO:0005829">
    <property type="term" value="C:cytosol"/>
    <property type="evidence" value="ECO:0007669"/>
    <property type="project" value="TreeGrafter"/>
</dbReference>
<evidence type="ECO:0000259" key="5">
    <source>
        <dbReference type="PROSITE" id="PS50931"/>
    </source>
</evidence>
<proteinExistence type="inferred from homology"/>
<dbReference type="CDD" id="cd05466">
    <property type="entry name" value="PBP2_LTTR_substrate"/>
    <property type="match status" value="1"/>
</dbReference>
<dbReference type="SUPFAM" id="SSF53850">
    <property type="entry name" value="Periplasmic binding protein-like II"/>
    <property type="match status" value="1"/>
</dbReference>
<feature type="domain" description="HTH lysR-type" evidence="5">
    <location>
        <begin position="1"/>
        <end position="57"/>
    </location>
</feature>
<dbReference type="InterPro" id="IPR036390">
    <property type="entry name" value="WH_DNA-bd_sf"/>
</dbReference>
<evidence type="ECO:0000313" key="7">
    <source>
        <dbReference type="Proteomes" id="UP000267249"/>
    </source>
</evidence>
<dbReference type="GO" id="GO:0003677">
    <property type="term" value="F:DNA binding"/>
    <property type="evidence" value="ECO:0007669"/>
    <property type="project" value="UniProtKB-KW"/>
</dbReference>
<dbReference type="Pfam" id="PF00126">
    <property type="entry name" value="HTH_1"/>
    <property type="match status" value="1"/>
</dbReference>
<evidence type="ECO:0000256" key="1">
    <source>
        <dbReference type="ARBA" id="ARBA00009437"/>
    </source>
</evidence>
<dbReference type="SUPFAM" id="SSF46785">
    <property type="entry name" value="Winged helix' DNA-binding domain"/>
    <property type="match status" value="1"/>
</dbReference>
<evidence type="ECO:0000256" key="2">
    <source>
        <dbReference type="ARBA" id="ARBA00023015"/>
    </source>
</evidence>
<evidence type="ECO:0000313" key="6">
    <source>
        <dbReference type="EMBL" id="AZB73163.1"/>
    </source>
</evidence>
<dbReference type="GO" id="GO:0003700">
    <property type="term" value="F:DNA-binding transcription factor activity"/>
    <property type="evidence" value="ECO:0007669"/>
    <property type="project" value="InterPro"/>
</dbReference>
<keyword evidence="4" id="KW-0804">Transcription</keyword>
<dbReference type="RefSeq" id="WP_208673668.1">
    <property type="nucleotide sequence ID" value="NZ_CP030139.2"/>
</dbReference>
<organism evidence="6 7">
    <name type="scientific">Synechococcus elongatus PCC 11801</name>
    <dbReference type="NCBI Taxonomy" id="2219813"/>
    <lineage>
        <taxon>Bacteria</taxon>
        <taxon>Bacillati</taxon>
        <taxon>Cyanobacteriota</taxon>
        <taxon>Cyanophyceae</taxon>
        <taxon>Synechococcales</taxon>
        <taxon>Synechococcaceae</taxon>
        <taxon>Synechococcus</taxon>
    </lineage>
</organism>
<dbReference type="InterPro" id="IPR000847">
    <property type="entry name" value="LysR_HTH_N"/>
</dbReference>
<comment type="similarity">
    <text evidence="1">Belongs to the LysR transcriptional regulatory family.</text>
</comment>
<dbReference type="InterPro" id="IPR050950">
    <property type="entry name" value="HTH-type_LysR_regulators"/>
</dbReference>
<name>A0AAN1UUX8_SYNEL</name>
<dbReference type="InterPro" id="IPR005119">
    <property type="entry name" value="LysR_subst-bd"/>
</dbReference>
<dbReference type="Gene3D" id="1.10.10.10">
    <property type="entry name" value="Winged helix-like DNA-binding domain superfamily/Winged helix DNA-binding domain"/>
    <property type="match status" value="1"/>
</dbReference>
<dbReference type="Pfam" id="PF03466">
    <property type="entry name" value="LysR_substrate"/>
    <property type="match status" value="1"/>
</dbReference>
<keyword evidence="2" id="KW-0805">Transcription regulation</keyword>
<reference evidence="6 7" key="1">
    <citation type="journal article" date="2018" name="Sci. Rep.">
        <title>Genome Features and Biochemical Characteristics of a Robust, Fast Growing and Naturally Transformable Cyanobacterium Synechococcus elongatus PCC 11801 Isolated from India.</title>
        <authorList>
            <person name="Jaiswal D."/>
            <person name="Sengupta A."/>
            <person name="Sohoni S."/>
            <person name="Sengupta S."/>
            <person name="Phadnavis A.G."/>
            <person name="Pakrasi H.B."/>
            <person name="Wangikar P.P."/>
        </authorList>
    </citation>
    <scope>NUCLEOTIDE SEQUENCE [LARGE SCALE GENOMIC DNA]</scope>
    <source>
        <strain evidence="6 7">PCC 11801</strain>
    </source>
</reference>
<dbReference type="FunFam" id="1.10.10.10:FF:000001">
    <property type="entry name" value="LysR family transcriptional regulator"/>
    <property type="match status" value="1"/>
</dbReference>
<sequence>MRLEQLQAALRVAETGSFQEAAQKVGCNQSTISRQVKGLEDELGIALFRRQGRMKLTAAGERLLPRLRRICQEWQTACAEIDELLSGRQTELCMAIADSIGGCYLPAVLNRFQQQWPSIRLRVSTLGSDRALKVLRDGLIDLAIVMDSPSMTTGSGLVVDLLLEEEVQVLLAADHPLAAQKAIAWEQLSQVPQVVFKDGYGMQRLVEQRFRDLGLELNSCLELNSLDSFRGVVREGYWLALLPQAALVDARHDPRLVIRPTTEPRLSRRIKLVIPEDHLSLPPVRHFRQLCREAMTAELADLKAVSQLF</sequence>
<dbReference type="PANTHER" id="PTHR30419:SF8">
    <property type="entry name" value="NITROGEN ASSIMILATION TRANSCRIPTIONAL ACTIVATOR-RELATED"/>
    <property type="match status" value="1"/>
</dbReference>
<accession>A0AAN1UUX8</accession>
<dbReference type="Gene3D" id="3.40.190.290">
    <property type="match status" value="1"/>
</dbReference>
<dbReference type="PROSITE" id="PS50931">
    <property type="entry name" value="HTH_LYSR"/>
    <property type="match status" value="1"/>
</dbReference>
<dbReference type="InterPro" id="IPR036388">
    <property type="entry name" value="WH-like_DNA-bd_sf"/>
</dbReference>
<evidence type="ECO:0000256" key="4">
    <source>
        <dbReference type="ARBA" id="ARBA00023163"/>
    </source>
</evidence>
<protein>
    <submittedName>
        <fullName evidence="6">LysR family transcriptional regulator</fullName>
    </submittedName>
</protein>
<dbReference type="Proteomes" id="UP000267249">
    <property type="component" value="Chromosome"/>
</dbReference>
<dbReference type="PRINTS" id="PR00039">
    <property type="entry name" value="HTHLYSR"/>
</dbReference>